<dbReference type="InterPro" id="IPR004358">
    <property type="entry name" value="Sig_transdc_His_kin-like_C"/>
</dbReference>
<dbReference type="InterPro" id="IPR003594">
    <property type="entry name" value="HATPase_dom"/>
</dbReference>
<reference evidence="16" key="1">
    <citation type="submission" date="2021-04" db="EMBL/GenBank/DDBJ databases">
        <title>A novel Synergistetes isolate from a pyrite-forming mixed culture.</title>
        <authorList>
            <person name="Bunk B."/>
            <person name="Sproer C."/>
            <person name="Spring S."/>
            <person name="Pester M."/>
        </authorList>
    </citation>
    <scope>NUCLEOTIDE SEQUENCE [LARGE SCALE GENOMIC DNA]</scope>
    <source>
        <strain evidence="16">J.5.4.2-T.3.5.2</strain>
    </source>
</reference>
<comment type="catalytic activity">
    <reaction evidence="1">
        <text>ATP + protein L-histidine = ADP + protein N-phospho-L-histidine.</text>
        <dbReference type="EC" id="2.7.13.3"/>
    </reaction>
</comment>
<evidence type="ECO:0000256" key="5">
    <source>
        <dbReference type="ARBA" id="ARBA00022741"/>
    </source>
</evidence>
<dbReference type="PANTHER" id="PTHR43395">
    <property type="entry name" value="SENSOR HISTIDINE KINASE CHEA"/>
    <property type="match status" value="1"/>
</dbReference>
<dbReference type="InterPro" id="IPR051315">
    <property type="entry name" value="Bact_Chemotaxis_CheA"/>
</dbReference>
<keyword evidence="5" id="KW-0547">Nucleotide-binding</keyword>
<dbReference type="Pfam" id="PF01584">
    <property type="entry name" value="CheW"/>
    <property type="match status" value="1"/>
</dbReference>
<feature type="compositionally biased region" description="Basic and acidic residues" evidence="10">
    <location>
        <begin position="139"/>
        <end position="152"/>
    </location>
</feature>
<evidence type="ECO:0000256" key="9">
    <source>
        <dbReference type="PROSITE-ProRule" id="PRU00169"/>
    </source>
</evidence>
<dbReference type="SMART" id="SM00073">
    <property type="entry name" value="HPT"/>
    <property type="match status" value="1"/>
</dbReference>
<accession>A0A9Q7ASV5</accession>
<dbReference type="PROSITE" id="PS50851">
    <property type="entry name" value="CHEW"/>
    <property type="match status" value="1"/>
</dbReference>
<dbReference type="GO" id="GO:0006935">
    <property type="term" value="P:chemotaxis"/>
    <property type="evidence" value="ECO:0007669"/>
    <property type="project" value="InterPro"/>
</dbReference>
<dbReference type="SUPFAM" id="SSF47226">
    <property type="entry name" value="Histidine-containing phosphotransfer domain, HPT domain"/>
    <property type="match status" value="1"/>
</dbReference>
<evidence type="ECO:0000256" key="6">
    <source>
        <dbReference type="ARBA" id="ARBA00022777"/>
    </source>
</evidence>
<evidence type="ECO:0000313" key="16">
    <source>
        <dbReference type="Proteomes" id="UP000671879"/>
    </source>
</evidence>
<evidence type="ECO:0000256" key="1">
    <source>
        <dbReference type="ARBA" id="ARBA00000085"/>
    </source>
</evidence>
<dbReference type="InterPro" id="IPR036641">
    <property type="entry name" value="HPT_dom_sf"/>
</dbReference>
<feature type="modified residue" description="Phosphohistidine" evidence="8">
    <location>
        <position position="53"/>
    </location>
</feature>
<dbReference type="Pfam" id="PF01627">
    <property type="entry name" value="Hpt"/>
    <property type="match status" value="1"/>
</dbReference>
<keyword evidence="6 15" id="KW-0418">Kinase</keyword>
<dbReference type="InterPro" id="IPR005467">
    <property type="entry name" value="His_kinase_dom"/>
</dbReference>
<dbReference type="InterPro" id="IPR011006">
    <property type="entry name" value="CheY-like_superfamily"/>
</dbReference>
<dbReference type="InterPro" id="IPR036061">
    <property type="entry name" value="CheW-like_dom_sf"/>
</dbReference>
<evidence type="ECO:0000256" key="2">
    <source>
        <dbReference type="ARBA" id="ARBA00012438"/>
    </source>
</evidence>
<dbReference type="Gene3D" id="2.30.30.40">
    <property type="entry name" value="SH3 Domains"/>
    <property type="match status" value="1"/>
</dbReference>
<organism evidence="15 16">
    <name type="scientific">Aminithiophilus ramosus</name>
    <dbReference type="NCBI Taxonomy" id="3029084"/>
    <lineage>
        <taxon>Bacteria</taxon>
        <taxon>Thermotogati</taxon>
        <taxon>Synergistota</taxon>
        <taxon>Synergistia</taxon>
        <taxon>Synergistales</taxon>
        <taxon>Aminithiophilaceae</taxon>
        <taxon>Aminithiophilus</taxon>
    </lineage>
</organism>
<feature type="compositionally biased region" description="Low complexity" evidence="10">
    <location>
        <begin position="209"/>
        <end position="218"/>
    </location>
</feature>
<dbReference type="PROSITE" id="PS50109">
    <property type="entry name" value="HIS_KIN"/>
    <property type="match status" value="1"/>
</dbReference>
<evidence type="ECO:0000313" key="15">
    <source>
        <dbReference type="EMBL" id="QTX33336.1"/>
    </source>
</evidence>
<evidence type="ECO:0000259" key="14">
    <source>
        <dbReference type="PROSITE" id="PS50894"/>
    </source>
</evidence>
<keyword evidence="16" id="KW-1185">Reference proteome</keyword>
<dbReference type="CDD" id="cd00088">
    <property type="entry name" value="HPT"/>
    <property type="match status" value="1"/>
</dbReference>
<evidence type="ECO:0000259" key="13">
    <source>
        <dbReference type="PROSITE" id="PS50851"/>
    </source>
</evidence>
<dbReference type="SMART" id="SM00448">
    <property type="entry name" value="REC"/>
    <property type="match status" value="1"/>
</dbReference>
<feature type="compositionally biased region" description="Pro residues" evidence="10">
    <location>
        <begin position="184"/>
        <end position="194"/>
    </location>
</feature>
<dbReference type="PANTHER" id="PTHR43395:SF10">
    <property type="entry name" value="CHEMOTAXIS PROTEIN CHEA"/>
    <property type="match status" value="1"/>
</dbReference>
<dbReference type="PROSITE" id="PS50894">
    <property type="entry name" value="HPT"/>
    <property type="match status" value="1"/>
</dbReference>
<evidence type="ECO:0000256" key="10">
    <source>
        <dbReference type="SAM" id="MobiDB-lite"/>
    </source>
</evidence>
<dbReference type="FunFam" id="3.30.565.10:FF:000016">
    <property type="entry name" value="Chemotaxis protein CheA, putative"/>
    <property type="match status" value="1"/>
</dbReference>
<gene>
    <name evidence="15" type="ORF">KAR29_05535</name>
</gene>
<dbReference type="Gene3D" id="3.40.50.2300">
    <property type="match status" value="1"/>
</dbReference>
<dbReference type="InterPro" id="IPR002545">
    <property type="entry name" value="CheW-lke_dom"/>
</dbReference>
<dbReference type="InterPro" id="IPR001789">
    <property type="entry name" value="Sig_transdc_resp-reg_receiver"/>
</dbReference>
<keyword evidence="4" id="KW-0808">Transferase</keyword>
<comment type="function">
    <text evidence="7">Involved in the transmission of sensory signals from the chemoreceptors to the flagellar motors. CheA is autophosphorylated; it can transfer its phosphate group to either CheB or CheY.</text>
</comment>
<name>A0A9Q7ASV5_9BACT</name>
<proteinExistence type="predicted"/>
<evidence type="ECO:0000259" key="12">
    <source>
        <dbReference type="PROSITE" id="PS50110"/>
    </source>
</evidence>
<evidence type="ECO:0000256" key="7">
    <source>
        <dbReference type="ARBA" id="ARBA00035100"/>
    </source>
</evidence>
<dbReference type="PRINTS" id="PR00344">
    <property type="entry name" value="BCTRLSENSOR"/>
</dbReference>
<feature type="domain" description="Histidine kinase" evidence="11">
    <location>
        <begin position="315"/>
        <end position="520"/>
    </location>
</feature>
<dbReference type="EMBL" id="CP072943">
    <property type="protein sequence ID" value="QTX33336.1"/>
    <property type="molecule type" value="Genomic_DNA"/>
</dbReference>
<dbReference type="SUPFAM" id="SSF55874">
    <property type="entry name" value="ATPase domain of HSP90 chaperone/DNA topoisomerase II/histidine kinase"/>
    <property type="match status" value="1"/>
</dbReference>
<evidence type="ECO:0000256" key="8">
    <source>
        <dbReference type="PROSITE-ProRule" id="PRU00110"/>
    </source>
</evidence>
<dbReference type="SMART" id="SM00260">
    <property type="entry name" value="CheW"/>
    <property type="match status" value="1"/>
</dbReference>
<feature type="domain" description="Response regulatory" evidence="12">
    <location>
        <begin position="676"/>
        <end position="792"/>
    </location>
</feature>
<dbReference type="SUPFAM" id="SSF52172">
    <property type="entry name" value="CheY-like"/>
    <property type="match status" value="1"/>
</dbReference>
<dbReference type="InterPro" id="IPR036890">
    <property type="entry name" value="HATPase_C_sf"/>
</dbReference>
<dbReference type="Pfam" id="PF02518">
    <property type="entry name" value="HATPase_c"/>
    <property type="match status" value="1"/>
</dbReference>
<dbReference type="Gene3D" id="1.20.120.160">
    <property type="entry name" value="HPT domain"/>
    <property type="match status" value="1"/>
</dbReference>
<keyword evidence="3 9" id="KW-0597">Phosphoprotein</keyword>
<dbReference type="SMART" id="SM00387">
    <property type="entry name" value="HATPase_c"/>
    <property type="match status" value="1"/>
</dbReference>
<evidence type="ECO:0000259" key="11">
    <source>
        <dbReference type="PROSITE" id="PS50109"/>
    </source>
</evidence>
<sequence>MKLSDQAFLEELRRDFLLEAEEHLETLVSGLLEAEKAPEPSEAVVEAVYRAAHSLKGAAQAVRMPEVASLCQSMESVFSRLKDRTLSLERPDYDLLQRALDLLSRLVGLSEGEGENPSPLVNELNRLAGSSGGPSPRRPSGEPRRPSGEPRRPYPTLDELLRLASEEEGVAEAPSSPSREVGPEAPPPASPPRNEPSRAPSPQVTSPRASTPVAGPAASVPPPSRATRGAGETIRIGVSKVDALLLQAEELVAVKLALDERLSDLRRLLPLSETRKGRGRGKSVASSSGGEERARLIALDEGLRGLEKAMAADRRQAEGLLRNLLEGAKGVLMLPASTLLQGFPKMVRDLARDLGKEVELTLSGGEIEMDKRILEGMKDPLIHLVRNAVDHGVERPEGRRALGKDSVGRLALSVSHVEGGQAEIVLADDGAGIDGERLRRSAVKAALLTEEEALALSDEAALSLIFRSGLSTSPLITDVSGRGLGMAIVQEGVEALGGKISLQSERGRGTTFRIALPLTLATFRGVLVEEWDQVFVVPTSKVERVARIDGSLVRRVEGRELISLGGRPVALVRLGSLLGLAPAERRKGEEKLSVVVLSASGLSVAFAVDRVVGEQEVLLKTLGRQLRHVPNVAGATVLGSGRVVPVLNVKELLEAVSRGGGARPSPSEGEAERRRSVLVVEDSITSRALIRNILTSAGYDVEAAVDGQEAWELLSDRSFDIVVSDVEMPRMNGFELTAKIRGDASMADLPVVLVTSLDSPRDRERGIDAGADAYIVKSHFDQGNLIEVMGRLL</sequence>
<evidence type="ECO:0000256" key="4">
    <source>
        <dbReference type="ARBA" id="ARBA00022679"/>
    </source>
</evidence>
<dbReference type="Pfam" id="PF00072">
    <property type="entry name" value="Response_reg"/>
    <property type="match status" value="1"/>
</dbReference>
<dbReference type="PROSITE" id="PS50110">
    <property type="entry name" value="RESPONSE_REGULATORY"/>
    <property type="match status" value="1"/>
</dbReference>
<feature type="region of interest" description="Disordered" evidence="10">
    <location>
        <begin position="110"/>
        <end position="231"/>
    </location>
</feature>
<feature type="domain" description="CheW-like" evidence="13">
    <location>
        <begin position="522"/>
        <end position="658"/>
    </location>
</feature>
<dbReference type="InterPro" id="IPR008207">
    <property type="entry name" value="Sig_transdc_His_kin_Hpt_dom"/>
</dbReference>
<dbReference type="Proteomes" id="UP000671879">
    <property type="component" value="Chromosome"/>
</dbReference>
<dbReference type="AlphaFoldDB" id="A0A9Q7ASV5"/>
<dbReference type="Gene3D" id="3.30.565.10">
    <property type="entry name" value="Histidine kinase-like ATPase, C-terminal domain"/>
    <property type="match status" value="1"/>
</dbReference>
<feature type="domain" description="HPt" evidence="14">
    <location>
        <begin position="5"/>
        <end position="113"/>
    </location>
</feature>
<dbReference type="KEGG" id="aram:KAR29_05535"/>
<dbReference type="EC" id="2.7.13.3" evidence="2"/>
<protein>
    <recommendedName>
        <fullName evidence="2">histidine kinase</fullName>
        <ecNumber evidence="2">2.7.13.3</ecNumber>
    </recommendedName>
</protein>
<dbReference type="GO" id="GO:0004673">
    <property type="term" value="F:protein histidine kinase activity"/>
    <property type="evidence" value="ECO:0007669"/>
    <property type="project" value="UniProtKB-EC"/>
</dbReference>
<evidence type="ECO:0000256" key="3">
    <source>
        <dbReference type="ARBA" id="ARBA00022553"/>
    </source>
</evidence>
<dbReference type="SUPFAM" id="SSF50341">
    <property type="entry name" value="CheW-like"/>
    <property type="match status" value="1"/>
</dbReference>
<dbReference type="RefSeq" id="WP_274374621.1">
    <property type="nucleotide sequence ID" value="NZ_CP072943.1"/>
</dbReference>
<dbReference type="GO" id="GO:0000160">
    <property type="term" value="P:phosphorelay signal transduction system"/>
    <property type="evidence" value="ECO:0007669"/>
    <property type="project" value="InterPro"/>
</dbReference>
<feature type="modified residue" description="4-aspartylphosphate" evidence="9">
    <location>
        <position position="725"/>
    </location>
</feature>